<protein>
    <submittedName>
        <fullName evidence="1">Uncharacterized protein</fullName>
    </submittedName>
</protein>
<feature type="non-terminal residue" evidence="1">
    <location>
        <position position="1"/>
    </location>
</feature>
<name>X0Y1F7_9ZZZZ</name>
<comment type="caution">
    <text evidence="1">The sequence shown here is derived from an EMBL/GenBank/DDBJ whole genome shotgun (WGS) entry which is preliminary data.</text>
</comment>
<gene>
    <name evidence="1" type="ORF">S01H1_83037</name>
</gene>
<sequence>EIDFYDSEPPRNAISPGAKFMLPNRRGENYLIYFMSQEYKQLTEKLESLLPIQVKRK</sequence>
<dbReference type="EMBL" id="BARS01056369">
    <property type="protein sequence ID" value="GAG42583.1"/>
    <property type="molecule type" value="Genomic_DNA"/>
</dbReference>
<organism evidence="1">
    <name type="scientific">marine sediment metagenome</name>
    <dbReference type="NCBI Taxonomy" id="412755"/>
    <lineage>
        <taxon>unclassified sequences</taxon>
        <taxon>metagenomes</taxon>
        <taxon>ecological metagenomes</taxon>
    </lineage>
</organism>
<accession>X0Y1F7</accession>
<evidence type="ECO:0000313" key="1">
    <source>
        <dbReference type="EMBL" id="GAG42583.1"/>
    </source>
</evidence>
<proteinExistence type="predicted"/>
<dbReference type="AlphaFoldDB" id="X0Y1F7"/>
<reference evidence="1" key="1">
    <citation type="journal article" date="2014" name="Front. Microbiol.">
        <title>High frequency of phylogenetically diverse reductive dehalogenase-homologous genes in deep subseafloor sedimentary metagenomes.</title>
        <authorList>
            <person name="Kawai M."/>
            <person name="Futagami T."/>
            <person name="Toyoda A."/>
            <person name="Takaki Y."/>
            <person name="Nishi S."/>
            <person name="Hori S."/>
            <person name="Arai W."/>
            <person name="Tsubouchi T."/>
            <person name="Morono Y."/>
            <person name="Uchiyama I."/>
            <person name="Ito T."/>
            <person name="Fujiyama A."/>
            <person name="Inagaki F."/>
            <person name="Takami H."/>
        </authorList>
    </citation>
    <scope>NUCLEOTIDE SEQUENCE</scope>
    <source>
        <strain evidence="1">Expedition CK06-06</strain>
    </source>
</reference>